<gene>
    <name evidence="2" type="ORF">PV04_09626</name>
</gene>
<dbReference type="GO" id="GO:0043743">
    <property type="term" value="F:LPPG:FO 2-phospho-L-lactate transferase activity"/>
    <property type="evidence" value="ECO:0007669"/>
    <property type="project" value="InterPro"/>
</dbReference>
<evidence type="ECO:0000256" key="1">
    <source>
        <dbReference type="SAM" id="MobiDB-lite"/>
    </source>
</evidence>
<dbReference type="AlphaFoldDB" id="A0A0D2CHK0"/>
<feature type="region of interest" description="Disordered" evidence="1">
    <location>
        <begin position="396"/>
        <end position="431"/>
    </location>
</feature>
<dbReference type="SUPFAM" id="SSF142338">
    <property type="entry name" value="CofD-like"/>
    <property type="match status" value="1"/>
</dbReference>
<reference evidence="2 3" key="1">
    <citation type="submission" date="2015-01" db="EMBL/GenBank/DDBJ databases">
        <title>The Genome Sequence of Capronia semiimmersa CBS27337.</title>
        <authorList>
            <consortium name="The Broad Institute Genomics Platform"/>
            <person name="Cuomo C."/>
            <person name="de Hoog S."/>
            <person name="Gorbushina A."/>
            <person name="Stielow B."/>
            <person name="Teixiera M."/>
            <person name="Abouelleil A."/>
            <person name="Chapman S.B."/>
            <person name="Priest M."/>
            <person name="Young S.K."/>
            <person name="Wortman J."/>
            <person name="Nusbaum C."/>
            <person name="Birren B."/>
        </authorList>
    </citation>
    <scope>NUCLEOTIDE SEQUENCE [LARGE SCALE GENOMIC DNA]</scope>
    <source>
        <strain evidence="2 3">CBS 27337</strain>
    </source>
</reference>
<dbReference type="Pfam" id="PF01933">
    <property type="entry name" value="CofD"/>
    <property type="match status" value="1"/>
</dbReference>
<organism evidence="2 3">
    <name type="scientific">Phialophora macrospora</name>
    <dbReference type="NCBI Taxonomy" id="1851006"/>
    <lineage>
        <taxon>Eukaryota</taxon>
        <taxon>Fungi</taxon>
        <taxon>Dikarya</taxon>
        <taxon>Ascomycota</taxon>
        <taxon>Pezizomycotina</taxon>
        <taxon>Eurotiomycetes</taxon>
        <taxon>Chaetothyriomycetidae</taxon>
        <taxon>Chaetothyriales</taxon>
        <taxon>Herpotrichiellaceae</taxon>
        <taxon>Phialophora</taxon>
    </lineage>
</organism>
<evidence type="ECO:0000313" key="3">
    <source>
        <dbReference type="Proteomes" id="UP000054266"/>
    </source>
</evidence>
<dbReference type="STRING" id="5601.A0A0D2CHK0"/>
<dbReference type="InterPro" id="IPR002882">
    <property type="entry name" value="CofD"/>
</dbReference>
<protein>
    <submittedName>
        <fullName evidence="2">Uncharacterized protein</fullName>
    </submittedName>
</protein>
<sequence>MTAAKGITVFSGGSAANALVEVFEAVRVTKGCPLNYIIPISDNGGSSSELIRVFGGPGIGDVRSRLVRLIPTDPPSIERSAISNLFNHRLSSTSAAEAASSWQAIVWGTSPLWRDIPSAKKELIRSFLNVLNLEVMKRARPPASTFDFTSASVGNLFLTGARLFSGSFEAAIYLLSSICAIPDADVRVIPSINSNFSHHIAAGLANGDVIVGQNNISHPEVRTKLEMPPALADPLALSSSLSPSLGSSSDEAEFRVREEHGFDHSGDEIEDGHIPGTLPTLRQRNIKFSKDHDEDLPARIERIWYINPYGQEMLPPANPRVVSAIKESQAVIYSIGSLYTSIIPSIVLKGVGEALRSTPARHKILILNGSLDRETGPSSNPFSAFDFVEAIARAGEHSSGRPWRPKLHPSRSDDTLRSSAPPTPAATRHGGFLFPSAATNGHFHTHTHTHTHEPARDDVYRKYVTHVIHLTGEGTPQVDRGHLASLGIDCLKLYGRKSSKGVMLYDSQALIGAIEAILGKKGDAMTLSKSRRNTVDSNGFPQMQEARVSALTTP</sequence>
<dbReference type="Gene3D" id="3.40.50.10680">
    <property type="entry name" value="CofD-like domains"/>
    <property type="match status" value="1"/>
</dbReference>
<dbReference type="PANTHER" id="PTHR31240:SF0">
    <property type="entry name" value="MATERNAL EFFECT EMBRYO ARREST 18"/>
    <property type="match status" value="1"/>
</dbReference>
<name>A0A0D2CHK0_9EURO</name>
<dbReference type="PANTHER" id="PTHR31240">
    <property type="entry name" value="MATERNAL EFFECT EMBRYO ARREST 18"/>
    <property type="match status" value="1"/>
</dbReference>
<dbReference type="HOGENOM" id="CLU_019029_3_0_1"/>
<proteinExistence type="predicted"/>
<keyword evidence="3" id="KW-1185">Reference proteome</keyword>
<evidence type="ECO:0000313" key="2">
    <source>
        <dbReference type="EMBL" id="KIW64711.1"/>
    </source>
</evidence>
<dbReference type="InterPro" id="IPR038136">
    <property type="entry name" value="CofD-like_dom_sf"/>
</dbReference>
<accession>A0A0D2CHK0</accession>
<dbReference type="Proteomes" id="UP000054266">
    <property type="component" value="Unassembled WGS sequence"/>
</dbReference>
<dbReference type="CDD" id="cd07187">
    <property type="entry name" value="YvcK_like"/>
    <property type="match status" value="1"/>
</dbReference>
<dbReference type="EMBL" id="KN846961">
    <property type="protein sequence ID" value="KIW64711.1"/>
    <property type="molecule type" value="Genomic_DNA"/>
</dbReference>